<evidence type="ECO:0000256" key="3">
    <source>
        <dbReference type="ARBA" id="ARBA00022630"/>
    </source>
</evidence>
<feature type="binding site" evidence="5">
    <location>
        <position position="218"/>
    </location>
    <ligand>
        <name>FAD</name>
        <dbReference type="ChEBI" id="CHEBI:57692"/>
    </ligand>
</feature>
<reference evidence="7 8" key="1">
    <citation type="submission" date="2020-04" db="EMBL/GenBank/DDBJ databases">
        <title>Paraburkholderia sp. RP-4-7 isolated from soil.</title>
        <authorList>
            <person name="Dahal R.H."/>
        </authorList>
    </citation>
    <scope>NUCLEOTIDE SEQUENCE [LARGE SCALE GENOMIC DNA]</scope>
    <source>
        <strain evidence="7 8">RP-4-7</strain>
    </source>
</reference>
<keyword evidence="4 5" id="KW-0274">FAD</keyword>
<feature type="binding site" evidence="5">
    <location>
        <position position="83"/>
    </location>
    <ligand>
        <name>FAD</name>
        <dbReference type="ChEBI" id="CHEBI:57692"/>
    </ligand>
</feature>
<dbReference type="AlphaFoldDB" id="A0A848IBS3"/>
<comment type="similarity">
    <text evidence="2">Belongs to the GMC oxidoreductase family.</text>
</comment>
<keyword evidence="8" id="KW-1185">Reference proteome</keyword>
<feature type="binding site" evidence="5">
    <location>
        <begin position="13"/>
        <end position="14"/>
    </location>
    <ligand>
        <name>FAD</name>
        <dbReference type="ChEBI" id="CHEBI:57692"/>
    </ligand>
</feature>
<dbReference type="EMBL" id="JABBGJ010000013">
    <property type="protein sequence ID" value="NML99030.1"/>
    <property type="molecule type" value="Genomic_DNA"/>
</dbReference>
<dbReference type="Pfam" id="PF05199">
    <property type="entry name" value="GMC_oxred_C"/>
    <property type="match status" value="1"/>
</dbReference>
<dbReference type="SUPFAM" id="SSF51905">
    <property type="entry name" value="FAD/NAD(P)-binding domain"/>
    <property type="match status" value="1"/>
</dbReference>
<evidence type="ECO:0000256" key="5">
    <source>
        <dbReference type="PIRSR" id="PIRSR000137-2"/>
    </source>
</evidence>
<name>A0A848IBS3_9BURK</name>
<dbReference type="InterPro" id="IPR007867">
    <property type="entry name" value="GMC_OxRtase_C"/>
</dbReference>
<evidence type="ECO:0000313" key="7">
    <source>
        <dbReference type="EMBL" id="NML99030.1"/>
    </source>
</evidence>
<dbReference type="Pfam" id="PF00732">
    <property type="entry name" value="GMC_oxred_N"/>
    <property type="match status" value="1"/>
</dbReference>
<dbReference type="PROSITE" id="PS51257">
    <property type="entry name" value="PROKAR_LIPOPROTEIN"/>
    <property type="match status" value="1"/>
</dbReference>
<keyword evidence="7" id="KW-0436">Ligase</keyword>
<evidence type="ECO:0000256" key="2">
    <source>
        <dbReference type="ARBA" id="ARBA00010790"/>
    </source>
</evidence>
<dbReference type="SUPFAM" id="SSF54373">
    <property type="entry name" value="FAD-linked reductases, C-terminal domain"/>
    <property type="match status" value="1"/>
</dbReference>
<evidence type="ECO:0000313" key="8">
    <source>
        <dbReference type="Proteomes" id="UP000544134"/>
    </source>
</evidence>
<dbReference type="PANTHER" id="PTHR11552:SF147">
    <property type="entry name" value="CHOLINE DEHYDROGENASE, MITOCHONDRIAL"/>
    <property type="match status" value="1"/>
</dbReference>
<evidence type="ECO:0000256" key="4">
    <source>
        <dbReference type="ARBA" id="ARBA00022827"/>
    </source>
</evidence>
<comment type="cofactor">
    <cofactor evidence="1 5">
        <name>FAD</name>
        <dbReference type="ChEBI" id="CHEBI:57692"/>
    </cofactor>
</comment>
<dbReference type="GO" id="GO:0016614">
    <property type="term" value="F:oxidoreductase activity, acting on CH-OH group of donors"/>
    <property type="evidence" value="ECO:0007669"/>
    <property type="project" value="InterPro"/>
</dbReference>
<dbReference type="InterPro" id="IPR000172">
    <property type="entry name" value="GMC_OxRdtase_N"/>
</dbReference>
<dbReference type="InterPro" id="IPR036188">
    <property type="entry name" value="FAD/NAD-bd_sf"/>
</dbReference>
<dbReference type="GO" id="GO:0050660">
    <property type="term" value="F:flavin adenine dinucleotide binding"/>
    <property type="evidence" value="ECO:0007669"/>
    <property type="project" value="InterPro"/>
</dbReference>
<dbReference type="PIRSF" id="PIRSF000137">
    <property type="entry name" value="Alcohol_oxidase"/>
    <property type="match status" value="1"/>
</dbReference>
<keyword evidence="3" id="KW-0285">Flavoprotein</keyword>
<dbReference type="PROSITE" id="PS00624">
    <property type="entry name" value="GMC_OXRED_2"/>
    <property type="match status" value="1"/>
</dbReference>
<gene>
    <name evidence="7" type="ORF">HHL24_13900</name>
</gene>
<evidence type="ECO:0000256" key="1">
    <source>
        <dbReference type="ARBA" id="ARBA00001974"/>
    </source>
</evidence>
<organism evidence="7 8">
    <name type="scientific">Paraburkholderia polaris</name>
    <dbReference type="NCBI Taxonomy" id="2728848"/>
    <lineage>
        <taxon>Bacteria</taxon>
        <taxon>Pseudomonadati</taxon>
        <taxon>Pseudomonadota</taxon>
        <taxon>Betaproteobacteria</taxon>
        <taxon>Burkholderiales</taxon>
        <taxon>Burkholderiaceae</taxon>
        <taxon>Paraburkholderia</taxon>
    </lineage>
</organism>
<accession>A0A848IBS3</accession>
<dbReference type="Proteomes" id="UP000544134">
    <property type="component" value="Unassembled WGS sequence"/>
</dbReference>
<protein>
    <submittedName>
        <fullName evidence="7">Alanine-phosphoribitol ligase</fullName>
    </submittedName>
</protein>
<feature type="domain" description="Glucose-methanol-choline oxidoreductase N-terminal" evidence="6">
    <location>
        <begin position="253"/>
        <end position="267"/>
    </location>
</feature>
<comment type="caution">
    <text evidence="7">The sequence shown here is derived from an EMBL/GenBank/DDBJ whole genome shotgun (WGS) entry which is preliminary data.</text>
</comment>
<dbReference type="Gene3D" id="3.50.50.60">
    <property type="entry name" value="FAD/NAD(P)-binding domain"/>
    <property type="match status" value="1"/>
</dbReference>
<dbReference type="Gene3D" id="3.30.560.10">
    <property type="entry name" value="Glucose Oxidase, domain 3"/>
    <property type="match status" value="1"/>
</dbReference>
<dbReference type="GO" id="GO:0016874">
    <property type="term" value="F:ligase activity"/>
    <property type="evidence" value="ECO:0007669"/>
    <property type="project" value="UniProtKB-KW"/>
</dbReference>
<evidence type="ECO:0000259" key="6">
    <source>
        <dbReference type="PROSITE" id="PS00624"/>
    </source>
</evidence>
<feature type="binding site" evidence="5">
    <location>
        <begin position="91"/>
        <end position="94"/>
    </location>
    <ligand>
        <name>FAD</name>
        <dbReference type="ChEBI" id="CHEBI:57692"/>
    </ligand>
</feature>
<dbReference type="InterPro" id="IPR012132">
    <property type="entry name" value="GMC_OxRdtase"/>
</dbReference>
<sequence>MKSVNYIVVGGGTTGCIIAARLSEDPSVTVVLVEEGPPDSSPYIKFPGTYYKTSQGPLLKRYPWEAAAGYPRGQNDTMIQASVLGGGSSVNGMVYIRGNPADYDGWEQAGAAGWSYRDVLPYFRRAESNADFCGEQHGIDGPVGISFPGYIHPLTRKWLQACQQYGMSYTADFNGGDQEGCGIYQIAVKDGLRSSSASAYLRPAMRRNNLHVWTGVKVTRVLIEQGRAVGIRYERGGIRAELRTDGEVIVSSGTINTPKLLMLSGIGGAAQLREHGIPVQADLPAVGRNMQDHLEMSLVYQLKGVDSYDRYKKPAWKAWAALQYLVARSGPIASNLIEAGAFSRGSRSDALPDLQYFFIVGAGIEEGTDSVPGGTGCTLNFEHVRPRSRGTVSLRSGDPYALPRIAPNYMAEQYDLDRLIEGFTIGTEIMTQPAFSAVVERRHYPGCHFKDREALGAYLRQNARAALHPVGTCRMGSGDDSVVAPDLRVRGIEGLRVADASIMPNIPSGNTNAACTMIGEKASDIIRGFPALASAPSGMVEDTKARTVSA</sequence>
<dbReference type="PANTHER" id="PTHR11552">
    <property type="entry name" value="GLUCOSE-METHANOL-CHOLINE GMC OXIDOREDUCTASE"/>
    <property type="match status" value="1"/>
</dbReference>
<proteinExistence type="inferred from homology"/>